<dbReference type="RefSeq" id="WP_073003687.1">
    <property type="nucleotide sequence ID" value="NZ_FQUM01000044.1"/>
</dbReference>
<proteinExistence type="predicted"/>
<name>A0A1M5GXX6_9BACT</name>
<dbReference type="AlphaFoldDB" id="A0A1M5GXX6"/>
<keyword evidence="3" id="KW-1185">Reference proteome</keyword>
<reference evidence="3" key="1">
    <citation type="submission" date="2016-11" db="EMBL/GenBank/DDBJ databases">
        <authorList>
            <person name="Varghese N."/>
            <person name="Submissions S."/>
        </authorList>
    </citation>
    <scope>NUCLEOTIDE SEQUENCE [LARGE SCALE GENOMIC DNA]</scope>
    <source>
        <strain evidence="3">DSM 26910</strain>
    </source>
</reference>
<evidence type="ECO:0008006" key="4">
    <source>
        <dbReference type="Google" id="ProtNLM"/>
    </source>
</evidence>
<dbReference type="Proteomes" id="UP000184164">
    <property type="component" value="Unassembled WGS sequence"/>
</dbReference>
<evidence type="ECO:0000256" key="1">
    <source>
        <dbReference type="SAM" id="SignalP"/>
    </source>
</evidence>
<sequence>MKTFKLIIILSILLSGLNSCDKDTYETPTTLQNLEKTNYFDSEIFAEPDLKIYGTWKLFAVSGGFSGTGHDLNFEYLEIKKYGIYGFVNNYSLLEYGKISPALQTANDIRLKVDFEKDEKSDSFFTDTEKYVEFMGSDTLNLNSPCCDRYNYHFKRVK</sequence>
<organism evidence="2 3">
    <name type="scientific">Mariniphaga anaerophila</name>
    <dbReference type="NCBI Taxonomy" id="1484053"/>
    <lineage>
        <taxon>Bacteria</taxon>
        <taxon>Pseudomonadati</taxon>
        <taxon>Bacteroidota</taxon>
        <taxon>Bacteroidia</taxon>
        <taxon>Marinilabiliales</taxon>
        <taxon>Prolixibacteraceae</taxon>
        <taxon>Mariniphaga</taxon>
    </lineage>
</organism>
<feature type="signal peptide" evidence="1">
    <location>
        <begin position="1"/>
        <end position="21"/>
    </location>
</feature>
<gene>
    <name evidence="2" type="ORF">SAMN05444274_1442</name>
</gene>
<dbReference type="EMBL" id="FQUM01000044">
    <property type="protein sequence ID" value="SHG08533.1"/>
    <property type="molecule type" value="Genomic_DNA"/>
</dbReference>
<evidence type="ECO:0000313" key="3">
    <source>
        <dbReference type="Proteomes" id="UP000184164"/>
    </source>
</evidence>
<protein>
    <recommendedName>
        <fullName evidence="4">Lipocalin-like domain-containing protein</fullName>
    </recommendedName>
</protein>
<dbReference type="OrthoDB" id="1492862at2"/>
<accession>A0A1M5GXX6</accession>
<feature type="chain" id="PRO_5012319003" description="Lipocalin-like domain-containing protein" evidence="1">
    <location>
        <begin position="22"/>
        <end position="158"/>
    </location>
</feature>
<keyword evidence="1" id="KW-0732">Signal</keyword>
<evidence type="ECO:0000313" key="2">
    <source>
        <dbReference type="EMBL" id="SHG08533.1"/>
    </source>
</evidence>